<feature type="compositionally biased region" description="Low complexity" evidence="1">
    <location>
        <begin position="108"/>
        <end position="133"/>
    </location>
</feature>
<keyword evidence="5" id="KW-1185">Reference proteome</keyword>
<evidence type="ECO:0000256" key="2">
    <source>
        <dbReference type="SAM" id="Phobius"/>
    </source>
</evidence>
<reference evidence="4 5" key="1">
    <citation type="submission" date="2023-01" db="EMBL/GenBank/DDBJ databases">
        <title>Draft genome sequence of Nocardiopsis sp. RSe5-2 isolated from halophytes.</title>
        <authorList>
            <person name="Duangmal K."/>
            <person name="Chantavorakit T."/>
        </authorList>
    </citation>
    <scope>NUCLEOTIDE SEQUENCE [LARGE SCALE GENOMIC DNA]</scope>
    <source>
        <strain evidence="4 5">RSe5-2</strain>
    </source>
</reference>
<evidence type="ECO:0000313" key="5">
    <source>
        <dbReference type="Proteomes" id="UP001527866"/>
    </source>
</evidence>
<protein>
    <submittedName>
        <fullName evidence="4">DUF4190 domain-containing protein</fullName>
    </submittedName>
</protein>
<proteinExistence type="predicted"/>
<dbReference type="Pfam" id="PF13828">
    <property type="entry name" value="DUF4190"/>
    <property type="match status" value="1"/>
</dbReference>
<feature type="region of interest" description="Disordered" evidence="1">
    <location>
        <begin position="1"/>
        <end position="229"/>
    </location>
</feature>
<organism evidence="4 5">
    <name type="scientific">Nocardiopsis endophytica</name>
    <dbReference type="NCBI Taxonomy" id="3018445"/>
    <lineage>
        <taxon>Bacteria</taxon>
        <taxon>Bacillati</taxon>
        <taxon>Actinomycetota</taxon>
        <taxon>Actinomycetes</taxon>
        <taxon>Streptosporangiales</taxon>
        <taxon>Nocardiopsidaceae</taxon>
        <taxon>Nocardiopsis</taxon>
    </lineage>
</organism>
<feature type="non-terminal residue" evidence="4">
    <location>
        <position position="1"/>
    </location>
</feature>
<evidence type="ECO:0000313" key="4">
    <source>
        <dbReference type="EMBL" id="MDA2814173.1"/>
    </source>
</evidence>
<evidence type="ECO:0000259" key="3">
    <source>
        <dbReference type="Pfam" id="PF13828"/>
    </source>
</evidence>
<accession>A0ABT4UB21</accession>
<feature type="compositionally biased region" description="Pro residues" evidence="1">
    <location>
        <begin position="90"/>
        <end position="104"/>
    </location>
</feature>
<dbReference type="Proteomes" id="UP001527866">
    <property type="component" value="Unassembled WGS sequence"/>
</dbReference>
<gene>
    <name evidence="4" type="ORF">O4J56_26230</name>
</gene>
<feature type="domain" description="DUF4190" evidence="3">
    <location>
        <begin position="240"/>
        <end position="303"/>
    </location>
</feature>
<dbReference type="RefSeq" id="WP_270689478.1">
    <property type="nucleotide sequence ID" value="NZ_JAQFWQ010000108.1"/>
</dbReference>
<comment type="caution">
    <text evidence="4">The sequence shown here is derived from an EMBL/GenBank/DDBJ whole genome shotgun (WGS) entry which is preliminary data.</text>
</comment>
<dbReference type="EMBL" id="JAQFWQ010000108">
    <property type="protein sequence ID" value="MDA2814173.1"/>
    <property type="molecule type" value="Genomic_DNA"/>
</dbReference>
<name>A0ABT4UB21_9ACTN</name>
<dbReference type="InterPro" id="IPR025241">
    <property type="entry name" value="DUF4190"/>
</dbReference>
<feature type="transmembrane region" description="Helical" evidence="2">
    <location>
        <begin position="244"/>
        <end position="271"/>
    </location>
</feature>
<keyword evidence="2" id="KW-0472">Membrane</keyword>
<keyword evidence="2" id="KW-1133">Transmembrane helix</keyword>
<feature type="transmembrane region" description="Helical" evidence="2">
    <location>
        <begin position="292"/>
        <end position="314"/>
    </location>
</feature>
<keyword evidence="2" id="KW-0812">Transmembrane</keyword>
<feature type="compositionally biased region" description="Gly residues" evidence="1">
    <location>
        <begin position="183"/>
        <end position="193"/>
    </location>
</feature>
<evidence type="ECO:0000256" key="1">
    <source>
        <dbReference type="SAM" id="MobiDB-lite"/>
    </source>
</evidence>
<feature type="compositionally biased region" description="Basic and acidic residues" evidence="1">
    <location>
        <begin position="165"/>
        <end position="182"/>
    </location>
</feature>
<feature type="compositionally biased region" description="Basic and acidic residues" evidence="1">
    <location>
        <begin position="201"/>
        <end position="214"/>
    </location>
</feature>
<sequence>GGAAPADPEAFGEAPAQQQWGTAPAAGDEEYGSGPAHAPGAWGAEGARGPSFEGTQAMPAVGRDDPLGPPGEYGGPERFDGPDAFGGPERPAPGRPGPDGPEPGPWSGDQQWGDQWGRQQAPAPGGWEPEGPATQQWGAAPEQGYADQGYADQGYGDRGYADQGYDDRYDEQYGDRYDDGYGGHDGGPQGGDAQGRRGRRDRVAEDFPGFEDRPPGGNAGDDYPGYDSIDDVWAEPDTGAAAAMWLGVIGLIPVIGLFTSVAAVIVGPRAVRRIRSSHGEFEGEGQARTGTILGWVGLGLFVVEAIAAAAYFLVL</sequence>